<evidence type="ECO:0000259" key="12">
    <source>
        <dbReference type="PROSITE" id="PS52015"/>
    </source>
</evidence>
<dbReference type="InterPro" id="IPR006260">
    <property type="entry name" value="TonB/TolA_C"/>
</dbReference>
<feature type="compositionally biased region" description="Low complexity" evidence="10">
    <location>
        <begin position="85"/>
        <end position="101"/>
    </location>
</feature>
<dbReference type="InterPro" id="IPR003538">
    <property type="entry name" value="TonB"/>
</dbReference>
<protein>
    <submittedName>
        <fullName evidence="13">Energy transducer TonB</fullName>
    </submittedName>
</protein>
<dbReference type="GO" id="GO:0055085">
    <property type="term" value="P:transmembrane transport"/>
    <property type="evidence" value="ECO:0007669"/>
    <property type="project" value="InterPro"/>
</dbReference>
<evidence type="ECO:0000256" key="7">
    <source>
        <dbReference type="ARBA" id="ARBA00022927"/>
    </source>
</evidence>
<dbReference type="PROSITE" id="PS52015">
    <property type="entry name" value="TONB_CTD"/>
    <property type="match status" value="1"/>
</dbReference>
<dbReference type="Proteomes" id="UP000031532">
    <property type="component" value="Unassembled WGS sequence"/>
</dbReference>
<evidence type="ECO:0000256" key="2">
    <source>
        <dbReference type="ARBA" id="ARBA00006555"/>
    </source>
</evidence>
<dbReference type="PANTHER" id="PTHR33446:SF11">
    <property type="entry name" value="TONB3"/>
    <property type="match status" value="1"/>
</dbReference>
<evidence type="ECO:0000313" key="13">
    <source>
        <dbReference type="EMBL" id="NHC34367.1"/>
    </source>
</evidence>
<keyword evidence="5" id="KW-0997">Cell inner membrane</keyword>
<dbReference type="AlphaFoldDB" id="A0A9X5I4A9"/>
<evidence type="ECO:0000256" key="1">
    <source>
        <dbReference type="ARBA" id="ARBA00004383"/>
    </source>
</evidence>
<keyword evidence="8 11" id="KW-1133">Transmembrane helix</keyword>
<feature type="transmembrane region" description="Helical" evidence="11">
    <location>
        <begin position="21"/>
        <end position="41"/>
    </location>
</feature>
<keyword evidence="3" id="KW-0813">Transport</keyword>
<evidence type="ECO:0000256" key="4">
    <source>
        <dbReference type="ARBA" id="ARBA00022475"/>
    </source>
</evidence>
<feature type="compositionally biased region" description="Pro residues" evidence="10">
    <location>
        <begin position="113"/>
        <end position="132"/>
    </location>
</feature>
<keyword evidence="7" id="KW-0653">Protein transport</keyword>
<comment type="subcellular location">
    <subcellularLocation>
        <location evidence="1">Cell inner membrane</location>
        <topology evidence="1">Single-pass membrane protein</topology>
        <orientation evidence="1">Periplasmic side</orientation>
    </subcellularLocation>
</comment>
<dbReference type="GO" id="GO:0031992">
    <property type="term" value="F:energy transducer activity"/>
    <property type="evidence" value="ECO:0007669"/>
    <property type="project" value="InterPro"/>
</dbReference>
<evidence type="ECO:0000256" key="10">
    <source>
        <dbReference type="SAM" id="MobiDB-lite"/>
    </source>
</evidence>
<organism evidence="13 14">
    <name type="scientific">Scytonema millei VB511283</name>
    <dbReference type="NCBI Taxonomy" id="1245923"/>
    <lineage>
        <taxon>Bacteria</taxon>
        <taxon>Bacillati</taxon>
        <taxon>Cyanobacteriota</taxon>
        <taxon>Cyanophyceae</taxon>
        <taxon>Nostocales</taxon>
        <taxon>Scytonemataceae</taxon>
        <taxon>Scytonema</taxon>
    </lineage>
</organism>
<feature type="region of interest" description="Disordered" evidence="10">
    <location>
        <begin position="60"/>
        <end position="137"/>
    </location>
</feature>
<comment type="caution">
    <text evidence="13">The sequence shown here is derived from an EMBL/GenBank/DDBJ whole genome shotgun (WGS) entry which is preliminary data.</text>
</comment>
<name>A0A9X5I4A9_9CYAN</name>
<evidence type="ECO:0000256" key="8">
    <source>
        <dbReference type="ARBA" id="ARBA00022989"/>
    </source>
</evidence>
<dbReference type="EMBL" id="JTJC03000001">
    <property type="protein sequence ID" value="NHC34367.1"/>
    <property type="molecule type" value="Genomic_DNA"/>
</dbReference>
<sequence length="277" mass="30504">MGSDNIAIQQREKEARSLKTLLACSLVGSIALHVGLLYAGIDKLWQRNFTQPKPIEVVIVDPPKKPEVKKPEPKPEPPKPKPQPRRVQQPRVRQPQRVVRQSPPPKVIKATPKPVPRAVTPPPAPAPSPVATPNPQLRSQLSNLRSDRAEQTKVLTGRGNPQAPSVAPSNTNRTPVAAGPRTVRQPRETGDSGSNTLSCRRCPEPRYPASARRRGVEGTPKVAFFVDRDGNVSNPQLVQSSGDADLDAAALKQVTRWKYNDLKRGRRVVLRVRFVLN</sequence>
<accession>A0A9X5I4A9</accession>
<comment type="similarity">
    <text evidence="2">Belongs to the TonB family.</text>
</comment>
<dbReference type="GO" id="GO:0015031">
    <property type="term" value="P:protein transport"/>
    <property type="evidence" value="ECO:0007669"/>
    <property type="project" value="UniProtKB-KW"/>
</dbReference>
<dbReference type="RefSeq" id="WP_039715718.1">
    <property type="nucleotide sequence ID" value="NZ_JTJC03000001.1"/>
</dbReference>
<dbReference type="Gene3D" id="3.30.1150.10">
    <property type="match status" value="1"/>
</dbReference>
<feature type="compositionally biased region" description="Basic and acidic residues" evidence="10">
    <location>
        <begin position="62"/>
        <end position="79"/>
    </location>
</feature>
<dbReference type="InterPro" id="IPR051045">
    <property type="entry name" value="TonB-dependent_transducer"/>
</dbReference>
<dbReference type="PANTHER" id="PTHR33446">
    <property type="entry name" value="PROTEIN TONB-RELATED"/>
    <property type="match status" value="1"/>
</dbReference>
<evidence type="ECO:0000256" key="3">
    <source>
        <dbReference type="ARBA" id="ARBA00022448"/>
    </source>
</evidence>
<reference evidence="13 14" key="1">
    <citation type="journal article" date="2015" name="Genome Announc.">
        <title>Draft Genome Sequence of the Terrestrial Cyanobacterium Scytonema millei VB511283, Isolated from Eastern India.</title>
        <authorList>
            <person name="Sen D."/>
            <person name="Chandrababunaidu M.M."/>
            <person name="Singh D."/>
            <person name="Sanghi N."/>
            <person name="Ghorai A."/>
            <person name="Mishra G.P."/>
            <person name="Madduluri M."/>
            <person name="Adhikary S.P."/>
            <person name="Tripathy S."/>
        </authorList>
    </citation>
    <scope>NUCLEOTIDE SEQUENCE [LARGE SCALE GENOMIC DNA]</scope>
    <source>
        <strain evidence="13 14">VB511283</strain>
    </source>
</reference>
<dbReference type="NCBIfam" id="TIGR01352">
    <property type="entry name" value="tonB_Cterm"/>
    <property type="match status" value="1"/>
</dbReference>
<keyword evidence="9 11" id="KW-0472">Membrane</keyword>
<dbReference type="Pfam" id="PF03544">
    <property type="entry name" value="TonB_C"/>
    <property type="match status" value="1"/>
</dbReference>
<feature type="domain" description="TonB C-terminal" evidence="12">
    <location>
        <begin position="192"/>
        <end position="277"/>
    </location>
</feature>
<evidence type="ECO:0000256" key="11">
    <source>
        <dbReference type="SAM" id="Phobius"/>
    </source>
</evidence>
<evidence type="ECO:0000256" key="5">
    <source>
        <dbReference type="ARBA" id="ARBA00022519"/>
    </source>
</evidence>
<gene>
    <name evidence="13" type="ORF">QH73_0006785</name>
</gene>
<proteinExistence type="inferred from homology"/>
<dbReference type="GO" id="GO:0015891">
    <property type="term" value="P:siderophore transport"/>
    <property type="evidence" value="ECO:0007669"/>
    <property type="project" value="InterPro"/>
</dbReference>
<dbReference type="GO" id="GO:0098797">
    <property type="term" value="C:plasma membrane protein complex"/>
    <property type="evidence" value="ECO:0007669"/>
    <property type="project" value="TreeGrafter"/>
</dbReference>
<feature type="region of interest" description="Disordered" evidence="10">
    <location>
        <begin position="149"/>
        <end position="215"/>
    </location>
</feature>
<keyword evidence="6 11" id="KW-0812">Transmembrane</keyword>
<dbReference type="InterPro" id="IPR037682">
    <property type="entry name" value="TonB_C"/>
</dbReference>
<dbReference type="SUPFAM" id="SSF74653">
    <property type="entry name" value="TolA/TonB C-terminal domain"/>
    <property type="match status" value="1"/>
</dbReference>
<keyword evidence="14" id="KW-1185">Reference proteome</keyword>
<evidence type="ECO:0000313" key="14">
    <source>
        <dbReference type="Proteomes" id="UP000031532"/>
    </source>
</evidence>
<dbReference type="GO" id="GO:0030288">
    <property type="term" value="C:outer membrane-bounded periplasmic space"/>
    <property type="evidence" value="ECO:0007669"/>
    <property type="project" value="InterPro"/>
</dbReference>
<keyword evidence="4" id="KW-1003">Cell membrane</keyword>
<dbReference type="OrthoDB" id="512494at2"/>
<evidence type="ECO:0000256" key="6">
    <source>
        <dbReference type="ARBA" id="ARBA00022692"/>
    </source>
</evidence>
<evidence type="ECO:0000256" key="9">
    <source>
        <dbReference type="ARBA" id="ARBA00023136"/>
    </source>
</evidence>
<dbReference type="PRINTS" id="PR01374">
    <property type="entry name" value="TONBPROTEIN"/>
</dbReference>